<dbReference type="InterPro" id="IPR016181">
    <property type="entry name" value="Acyl_CoA_acyltransferase"/>
</dbReference>
<dbReference type="InterPro" id="IPR000182">
    <property type="entry name" value="GNAT_dom"/>
</dbReference>
<proteinExistence type="predicted"/>
<dbReference type="Gene3D" id="3.40.630.30">
    <property type="match status" value="1"/>
</dbReference>
<protein>
    <submittedName>
        <fullName evidence="2">Acetyltransferase (GNAT) family protein</fullName>
    </submittedName>
</protein>
<keyword evidence="2" id="KW-0808">Transferase</keyword>
<dbReference type="Pfam" id="PF00583">
    <property type="entry name" value="Acetyltransf_1"/>
    <property type="match status" value="1"/>
</dbReference>
<dbReference type="Proteomes" id="UP000184609">
    <property type="component" value="Unassembled WGS sequence"/>
</dbReference>
<dbReference type="STRING" id="1073327.SAMN04488108_0931"/>
<accession>A0A1M7Z710</accession>
<evidence type="ECO:0000259" key="1">
    <source>
        <dbReference type="PROSITE" id="PS51186"/>
    </source>
</evidence>
<dbReference type="GO" id="GO:0016747">
    <property type="term" value="F:acyltransferase activity, transferring groups other than amino-acyl groups"/>
    <property type="evidence" value="ECO:0007669"/>
    <property type="project" value="InterPro"/>
</dbReference>
<sequence>MEIELSPQIKIVPIQPEDADFLIDLMHKVYKDTYQDFWKDGGEWYSQLIYNTSNIHKELKRVRSHYFFVEVEGEKVGILKYDYPFSPRETEIPNAMKLHRLYLSPKVHGKGIAAVLMKHIETVASDNDLDWIWLEAMDAKPQAKRFYEKNDYQIAHTYVLDFENLKPEYREIHIMKKKVPKRP</sequence>
<dbReference type="OrthoDB" id="9800604at2"/>
<keyword evidence="3" id="KW-1185">Reference proteome</keyword>
<organism evidence="2 3">
    <name type="scientific">Algoriphagus zhangzhouensis</name>
    <dbReference type="NCBI Taxonomy" id="1073327"/>
    <lineage>
        <taxon>Bacteria</taxon>
        <taxon>Pseudomonadati</taxon>
        <taxon>Bacteroidota</taxon>
        <taxon>Cytophagia</taxon>
        <taxon>Cytophagales</taxon>
        <taxon>Cyclobacteriaceae</taxon>
        <taxon>Algoriphagus</taxon>
    </lineage>
</organism>
<dbReference type="PROSITE" id="PS51186">
    <property type="entry name" value="GNAT"/>
    <property type="match status" value="1"/>
</dbReference>
<evidence type="ECO:0000313" key="3">
    <source>
        <dbReference type="Proteomes" id="UP000184609"/>
    </source>
</evidence>
<feature type="domain" description="N-acetyltransferase" evidence="1">
    <location>
        <begin position="9"/>
        <end position="180"/>
    </location>
</feature>
<dbReference type="EMBL" id="FRXN01000001">
    <property type="protein sequence ID" value="SHO60644.1"/>
    <property type="molecule type" value="Genomic_DNA"/>
</dbReference>
<name>A0A1M7Z710_9BACT</name>
<dbReference type="SUPFAM" id="SSF55729">
    <property type="entry name" value="Acyl-CoA N-acyltransferases (Nat)"/>
    <property type="match status" value="1"/>
</dbReference>
<dbReference type="CDD" id="cd04301">
    <property type="entry name" value="NAT_SF"/>
    <property type="match status" value="1"/>
</dbReference>
<dbReference type="RefSeq" id="WP_073570552.1">
    <property type="nucleotide sequence ID" value="NZ_FRXN01000001.1"/>
</dbReference>
<gene>
    <name evidence="2" type="ORF">SAMN04488108_0931</name>
</gene>
<reference evidence="3" key="1">
    <citation type="submission" date="2016-12" db="EMBL/GenBank/DDBJ databases">
        <authorList>
            <person name="Varghese N."/>
            <person name="Submissions S."/>
        </authorList>
    </citation>
    <scope>NUCLEOTIDE SEQUENCE [LARGE SCALE GENOMIC DNA]</scope>
    <source>
        <strain evidence="3">DSM 25035</strain>
    </source>
</reference>
<dbReference type="AlphaFoldDB" id="A0A1M7Z710"/>
<evidence type="ECO:0000313" key="2">
    <source>
        <dbReference type="EMBL" id="SHO60644.1"/>
    </source>
</evidence>